<dbReference type="AlphaFoldDB" id="A0A5D5AIL2"/>
<dbReference type="PANTHER" id="PTHR43284">
    <property type="entry name" value="ASPARAGINE SYNTHETASE (GLUTAMINE-HYDROLYZING)"/>
    <property type="match status" value="1"/>
</dbReference>
<evidence type="ECO:0000259" key="2">
    <source>
        <dbReference type="Pfam" id="PF13537"/>
    </source>
</evidence>
<evidence type="ECO:0000313" key="4">
    <source>
        <dbReference type="Proteomes" id="UP000324104"/>
    </source>
</evidence>
<dbReference type="InterPro" id="IPR014729">
    <property type="entry name" value="Rossmann-like_a/b/a_fold"/>
</dbReference>
<dbReference type="GO" id="GO:0004066">
    <property type="term" value="F:asparagine synthase (glutamine-hydrolyzing) activity"/>
    <property type="evidence" value="ECO:0007669"/>
    <property type="project" value="InterPro"/>
</dbReference>
<feature type="domain" description="Glutamine amidotransferase type-2" evidence="2">
    <location>
        <begin position="54"/>
        <end position="142"/>
    </location>
</feature>
<sequence>MAPGLTFCSPTDKTDNLLKTIESLSRERVTSKSLYEDDDFFLLSSTYPNYPVQLYDNDEIPIVIEGKIYSEDAKQLTADLRSIIRNKSDRELANYIGDRLHGIDGDFLICIFDKPLERVLIVNDLLGRLPFYYSTDNHYTIAARNEFLFPNLLNSLEIDELAVAQYLLFGYPLGTRTFYSNIERMSPGELIVVSNGDVKSYSTHTFDVSNQRRKGKTVKENATDLANIFSSVCENRTKHAGIDVVSLSGGLDSRSVLAGIADTNNVSSATFDHNRVDEPDIMGALKLARAFDIDWHRFYIEEPSGDALQDLLFLKGGMNHLTSAYLLYYNAELLDIFGDSMVLYTGNGGDKVMPDLSPNRRIVSEKNLIDYIIDNNSYYTVEKVAKMVEISPSKIYQSIHDRLQSYPESSYSDKYVRFVIRERGMNRFFQGEDRDRCFFWTASPFYSFTVFEEAMLVPNTQKEANGFYDTFIKQLDPKLLSVNNAMFGAPPGSFRHNAIRKSYSWLSEYNSLRKVINPVGKSILGLDKGRASSDSAYIRVLNDCIDDGNSADTLSKDQIKLIISNSSEYSREELGNLLTVLQVIEHSTNEKITLNDYSNTQF</sequence>
<reference evidence="3 4" key="1">
    <citation type="submission" date="2019-08" db="EMBL/GenBank/DDBJ databases">
        <title>Archaea genome.</title>
        <authorList>
            <person name="Kajale S."/>
            <person name="Shouche Y."/>
            <person name="Deshpande N."/>
            <person name="Sharma A."/>
        </authorList>
    </citation>
    <scope>NUCLEOTIDE SEQUENCE [LARGE SCALE GENOMIC DNA]</scope>
    <source>
        <strain evidence="3 4">ESP3B_9</strain>
    </source>
</reference>
<comment type="caution">
    <text evidence="3">The sequence shown here is derived from an EMBL/GenBank/DDBJ whole genome shotgun (WGS) entry which is preliminary data.</text>
</comment>
<dbReference type="SUPFAM" id="SSF56235">
    <property type="entry name" value="N-terminal nucleophile aminohydrolases (Ntn hydrolases)"/>
    <property type="match status" value="1"/>
</dbReference>
<keyword evidence="4" id="KW-1185">Reference proteome</keyword>
<gene>
    <name evidence="3" type="ORF">FYC77_15945</name>
</gene>
<accession>A0A5D5AIL2</accession>
<dbReference type="SUPFAM" id="SSF52402">
    <property type="entry name" value="Adenine nucleotide alpha hydrolases-like"/>
    <property type="match status" value="1"/>
</dbReference>
<name>A0A5D5AIL2_9EURY</name>
<protein>
    <submittedName>
        <fullName evidence="3">Uncharacterized protein</fullName>
    </submittedName>
</protein>
<evidence type="ECO:0000313" key="3">
    <source>
        <dbReference type="EMBL" id="TYT60984.1"/>
    </source>
</evidence>
<feature type="domain" description="Asparagine synthetase" evidence="1">
    <location>
        <begin position="246"/>
        <end position="353"/>
    </location>
</feature>
<dbReference type="PANTHER" id="PTHR43284:SF1">
    <property type="entry name" value="ASPARAGINE SYNTHETASE"/>
    <property type="match status" value="1"/>
</dbReference>
<evidence type="ECO:0000259" key="1">
    <source>
        <dbReference type="Pfam" id="PF00733"/>
    </source>
</evidence>
<dbReference type="GO" id="GO:0006529">
    <property type="term" value="P:asparagine biosynthetic process"/>
    <property type="evidence" value="ECO:0007669"/>
    <property type="project" value="InterPro"/>
</dbReference>
<organism evidence="3 4">
    <name type="scientific">Natrialba swarupiae</name>
    <dbReference type="NCBI Taxonomy" id="2448032"/>
    <lineage>
        <taxon>Archaea</taxon>
        <taxon>Methanobacteriati</taxon>
        <taxon>Methanobacteriota</taxon>
        <taxon>Stenosarchaea group</taxon>
        <taxon>Halobacteria</taxon>
        <taxon>Halobacteriales</taxon>
        <taxon>Natrialbaceae</taxon>
        <taxon>Natrialba</taxon>
    </lineage>
</organism>
<dbReference type="InterPro" id="IPR029055">
    <property type="entry name" value="Ntn_hydrolases_N"/>
</dbReference>
<dbReference type="InterPro" id="IPR017932">
    <property type="entry name" value="GATase_2_dom"/>
</dbReference>
<dbReference type="Gene3D" id="3.60.20.10">
    <property type="entry name" value="Glutamine Phosphoribosylpyrophosphate, subunit 1, domain 1"/>
    <property type="match status" value="1"/>
</dbReference>
<dbReference type="InterPro" id="IPR051786">
    <property type="entry name" value="ASN_synthetase/amidase"/>
</dbReference>
<dbReference type="Pfam" id="PF13537">
    <property type="entry name" value="GATase_7"/>
    <property type="match status" value="1"/>
</dbReference>
<dbReference type="InterPro" id="IPR001962">
    <property type="entry name" value="Asn_synthase"/>
</dbReference>
<proteinExistence type="predicted"/>
<dbReference type="Gene3D" id="3.40.50.620">
    <property type="entry name" value="HUPs"/>
    <property type="match status" value="1"/>
</dbReference>
<dbReference type="EMBL" id="VTAW01000025">
    <property type="protein sequence ID" value="TYT60984.1"/>
    <property type="molecule type" value="Genomic_DNA"/>
</dbReference>
<dbReference type="Proteomes" id="UP000324104">
    <property type="component" value="Unassembled WGS sequence"/>
</dbReference>
<dbReference type="Pfam" id="PF00733">
    <property type="entry name" value="Asn_synthase"/>
    <property type="match status" value="1"/>
</dbReference>